<organism evidence="2 3">
    <name type="scientific">Nocardia pulmonis</name>
    <dbReference type="NCBI Taxonomy" id="2951408"/>
    <lineage>
        <taxon>Bacteria</taxon>
        <taxon>Bacillati</taxon>
        <taxon>Actinomycetota</taxon>
        <taxon>Actinomycetes</taxon>
        <taxon>Mycobacteriales</taxon>
        <taxon>Nocardiaceae</taxon>
        <taxon>Nocardia</taxon>
    </lineage>
</organism>
<gene>
    <name evidence="2" type="ORF">NDR86_31180</name>
</gene>
<accession>A0A9X2EBT5</accession>
<keyword evidence="1" id="KW-0472">Membrane</keyword>
<sequence length="206" mass="23313">MQRGGRLVERDDVHGRGFLRDRSGIRGLLYYRGFARPPRNVRGIWRTWLTERGDDWRKLIAQLRDDGVLDFRVLFTGAASASARVGVSSRLTRVIRATRLVLLLATAGLVLVGYTVWRNYDPKSTLSYVAALMFIAAWAVARWGIWAEVASDTEIRWRGGWLRNAAIQTVKWFAAFMLISVLAGELITRIEKLLRGPGQLDIGGIW</sequence>
<feature type="transmembrane region" description="Helical" evidence="1">
    <location>
        <begin position="100"/>
        <end position="117"/>
    </location>
</feature>
<keyword evidence="3" id="KW-1185">Reference proteome</keyword>
<name>A0A9X2EBT5_9NOCA</name>
<keyword evidence="1" id="KW-0812">Transmembrane</keyword>
<evidence type="ECO:0000256" key="1">
    <source>
        <dbReference type="SAM" id="Phobius"/>
    </source>
</evidence>
<evidence type="ECO:0000313" key="3">
    <source>
        <dbReference type="Proteomes" id="UP001139157"/>
    </source>
</evidence>
<keyword evidence="1" id="KW-1133">Transmembrane helix</keyword>
<dbReference type="AlphaFoldDB" id="A0A9X2EBT5"/>
<dbReference type="Proteomes" id="UP001139157">
    <property type="component" value="Unassembled WGS sequence"/>
</dbReference>
<feature type="transmembrane region" description="Helical" evidence="1">
    <location>
        <begin position="129"/>
        <end position="149"/>
    </location>
</feature>
<reference evidence="2" key="1">
    <citation type="submission" date="2022-06" db="EMBL/GenBank/DDBJ databases">
        <title>Novel species in genus nocardia.</title>
        <authorList>
            <person name="Li F."/>
        </authorList>
    </citation>
    <scope>NUCLEOTIDE SEQUENCE</scope>
    <source>
        <strain evidence="2">CDC141</strain>
    </source>
</reference>
<dbReference type="EMBL" id="JAMRXG010000018">
    <property type="protein sequence ID" value="MCM6777957.1"/>
    <property type="molecule type" value="Genomic_DNA"/>
</dbReference>
<comment type="caution">
    <text evidence="2">The sequence shown here is derived from an EMBL/GenBank/DDBJ whole genome shotgun (WGS) entry which is preliminary data.</text>
</comment>
<dbReference type="RefSeq" id="WP_251917418.1">
    <property type="nucleotide sequence ID" value="NZ_JAMRXG010000018.1"/>
</dbReference>
<protein>
    <submittedName>
        <fullName evidence="2">Uncharacterized protein</fullName>
    </submittedName>
</protein>
<proteinExistence type="predicted"/>
<evidence type="ECO:0000313" key="2">
    <source>
        <dbReference type="EMBL" id="MCM6777957.1"/>
    </source>
</evidence>